<organism evidence="1 2">
    <name type="scientific">Bulleidia extructa W1219</name>
    <dbReference type="NCBI Taxonomy" id="679192"/>
    <lineage>
        <taxon>Bacteria</taxon>
        <taxon>Bacillati</taxon>
        <taxon>Bacillota</taxon>
        <taxon>Erysipelotrichia</taxon>
        <taxon>Erysipelotrichales</taxon>
        <taxon>Erysipelotrichaceae</taxon>
        <taxon>Bulleidia</taxon>
    </lineage>
</organism>
<name>D2MPI1_9FIRM</name>
<keyword evidence="2" id="KW-1185">Reference proteome</keyword>
<accession>D2MPI1</accession>
<evidence type="ECO:0000313" key="1">
    <source>
        <dbReference type="EMBL" id="EFC05593.1"/>
    </source>
</evidence>
<protein>
    <submittedName>
        <fullName evidence="1">Uncharacterized protein</fullName>
    </submittedName>
</protein>
<gene>
    <name evidence="1" type="ORF">HMPREF9013_1297</name>
</gene>
<dbReference type="EMBL" id="ADFR01000009">
    <property type="protein sequence ID" value="EFC05593.1"/>
    <property type="molecule type" value="Genomic_DNA"/>
</dbReference>
<dbReference type="STRING" id="679192.HMPREF9013_1297"/>
<sequence length="134" mass="15454">MSKTMRLYEVRDWLKTFNIFSHYYIGKLDQKPDKAIGVYQLSTSGSPITALGNKSSYNIKRASLLIHWNNNAKETDSAANDLFETIMNAKHPTIGDWKVQFINMLVPEPQDVGTDDKGIYESVIEIEIYYERKE</sequence>
<reference evidence="2" key="1">
    <citation type="submission" date="2009-12" db="EMBL/GenBank/DDBJ databases">
        <title>Sequence of Clostridiales genomosp. BVAB3 str. UPII9-5.</title>
        <authorList>
            <person name="Madupu R."/>
            <person name="Durkin A.S."/>
            <person name="Torralba M."/>
            <person name="Methe B."/>
            <person name="Sutton G.G."/>
            <person name="Strausberg R.L."/>
            <person name="Nelson K.E."/>
        </authorList>
    </citation>
    <scope>NUCLEOTIDE SEQUENCE [LARGE SCALE GENOMIC DNA]</scope>
    <source>
        <strain evidence="2">W1219</strain>
    </source>
</reference>
<dbReference type="InterPro" id="IPR024411">
    <property type="entry name" value="Tail_terminator_phage"/>
</dbReference>
<dbReference type="eggNOG" id="ENOG50334XS">
    <property type="taxonomic scope" value="Bacteria"/>
</dbReference>
<dbReference type="Proteomes" id="UP000005017">
    <property type="component" value="Unassembled WGS sequence"/>
</dbReference>
<evidence type="ECO:0000313" key="2">
    <source>
        <dbReference type="Proteomes" id="UP000005017"/>
    </source>
</evidence>
<dbReference type="AlphaFoldDB" id="D2MPI1"/>
<proteinExistence type="predicted"/>
<comment type="caution">
    <text evidence="1">The sequence shown here is derived from an EMBL/GenBank/DDBJ whole genome shotgun (WGS) entry which is preliminary data.</text>
</comment>
<dbReference type="Pfam" id="PF12691">
    <property type="entry name" value="Phage_tail_terminator_6"/>
    <property type="match status" value="1"/>
</dbReference>